<feature type="transmembrane region" description="Helical" evidence="1">
    <location>
        <begin position="20"/>
        <end position="39"/>
    </location>
</feature>
<gene>
    <name evidence="2" type="ORF">NPIL_420611</name>
</gene>
<accession>A0A8X6P8K9</accession>
<keyword evidence="1" id="KW-0472">Membrane</keyword>
<dbReference type="AlphaFoldDB" id="A0A8X6P8K9"/>
<protein>
    <submittedName>
        <fullName evidence="2">Uncharacterized protein</fullName>
    </submittedName>
</protein>
<keyword evidence="3" id="KW-1185">Reference proteome</keyword>
<organism evidence="2 3">
    <name type="scientific">Nephila pilipes</name>
    <name type="common">Giant wood spider</name>
    <name type="synonym">Nephila maculata</name>
    <dbReference type="NCBI Taxonomy" id="299642"/>
    <lineage>
        <taxon>Eukaryota</taxon>
        <taxon>Metazoa</taxon>
        <taxon>Ecdysozoa</taxon>
        <taxon>Arthropoda</taxon>
        <taxon>Chelicerata</taxon>
        <taxon>Arachnida</taxon>
        <taxon>Araneae</taxon>
        <taxon>Araneomorphae</taxon>
        <taxon>Entelegynae</taxon>
        <taxon>Araneoidea</taxon>
        <taxon>Nephilidae</taxon>
        <taxon>Nephila</taxon>
    </lineage>
</organism>
<sequence>MWKNFAPCEWIKRKLDLCFLINVAVNCKTALVILIWIHFQEMMKTWDSTCFTLFFTPYQASTLKPYQIQCASAVVILFHDSYWNQDSNIPHQEAHAYNPFIIFSIYPASNL</sequence>
<comment type="caution">
    <text evidence="2">The sequence shown here is derived from an EMBL/GenBank/DDBJ whole genome shotgun (WGS) entry which is preliminary data.</text>
</comment>
<evidence type="ECO:0000313" key="3">
    <source>
        <dbReference type="Proteomes" id="UP000887013"/>
    </source>
</evidence>
<evidence type="ECO:0000256" key="1">
    <source>
        <dbReference type="SAM" id="Phobius"/>
    </source>
</evidence>
<keyword evidence="1" id="KW-0812">Transmembrane</keyword>
<proteinExistence type="predicted"/>
<reference evidence="2" key="1">
    <citation type="submission" date="2020-08" db="EMBL/GenBank/DDBJ databases">
        <title>Multicomponent nature underlies the extraordinary mechanical properties of spider dragline silk.</title>
        <authorList>
            <person name="Kono N."/>
            <person name="Nakamura H."/>
            <person name="Mori M."/>
            <person name="Yoshida Y."/>
            <person name="Ohtoshi R."/>
            <person name="Malay A.D."/>
            <person name="Moran D.A.P."/>
            <person name="Tomita M."/>
            <person name="Numata K."/>
            <person name="Arakawa K."/>
        </authorList>
    </citation>
    <scope>NUCLEOTIDE SEQUENCE</scope>
</reference>
<dbReference type="Proteomes" id="UP000887013">
    <property type="component" value="Unassembled WGS sequence"/>
</dbReference>
<dbReference type="EMBL" id="BMAW01113454">
    <property type="protein sequence ID" value="GFT57288.1"/>
    <property type="molecule type" value="Genomic_DNA"/>
</dbReference>
<keyword evidence="1" id="KW-1133">Transmembrane helix</keyword>
<evidence type="ECO:0000313" key="2">
    <source>
        <dbReference type="EMBL" id="GFT57288.1"/>
    </source>
</evidence>
<name>A0A8X6P8K9_NEPPI</name>